<dbReference type="PRINTS" id="PR00722">
    <property type="entry name" value="CHYMOTRYPSIN"/>
</dbReference>
<keyword evidence="6" id="KW-0732">Signal</keyword>
<dbReference type="GO" id="GO:0006508">
    <property type="term" value="P:proteolysis"/>
    <property type="evidence" value="ECO:0007669"/>
    <property type="project" value="UniProtKB-KW"/>
</dbReference>
<dbReference type="InterPro" id="IPR043504">
    <property type="entry name" value="Peptidase_S1_PA_chymotrypsin"/>
</dbReference>
<dbReference type="InterPro" id="IPR050430">
    <property type="entry name" value="Peptidase_S1"/>
</dbReference>
<keyword evidence="4" id="KW-0720">Serine protease</keyword>
<proteinExistence type="inferred from homology"/>
<dbReference type="EMBL" id="GEDC01026230">
    <property type="protein sequence ID" value="JAS11068.1"/>
    <property type="molecule type" value="Transcribed_RNA"/>
</dbReference>
<dbReference type="SMART" id="SM00020">
    <property type="entry name" value="Tryp_SPc"/>
    <property type="match status" value="1"/>
</dbReference>
<evidence type="ECO:0000256" key="6">
    <source>
        <dbReference type="SAM" id="SignalP"/>
    </source>
</evidence>
<protein>
    <recommendedName>
        <fullName evidence="7">Peptidase S1 domain-containing protein</fullName>
    </recommendedName>
</protein>
<evidence type="ECO:0000256" key="4">
    <source>
        <dbReference type="ARBA" id="ARBA00022825"/>
    </source>
</evidence>
<feature type="chain" id="PRO_5008580282" description="Peptidase S1 domain-containing protein" evidence="6">
    <location>
        <begin position="30"/>
        <end position="306"/>
    </location>
</feature>
<gene>
    <name evidence="8" type="ORF">g.13201</name>
</gene>
<comment type="similarity">
    <text evidence="1">Belongs to the peptidase S1 family.</text>
</comment>
<dbReference type="AlphaFoldDB" id="A0A1B6CC77"/>
<keyword evidence="2" id="KW-0645">Protease</keyword>
<sequence>MLFVTHIMTSLGFWLQFILSFYLLGSTQCKRIQLQSRIIGGQYVDSKYKYPYMALIKRYYKENNDKRQSTCTGTIVNPSFVLTSAHCLRPEGCTNCTYNKNTFSVYTGTTKNDKKGDGRKSQVERFHIHPEFERNDTVNKCRNNNDIALVELTEPLVLNRATKVVKLPTAVDYCQLSSSMTTMSTINGDRCTILGWGRTDTHNLIKNTELKLGRVALIDKEQCSALRNNLCQDTELCTVDPDKETGWCKGDSGGPVMCNGVQYGVISFGRKDCEKFKIPQVSQRVDIHINWINDIIAEHRRKSKNN</sequence>
<evidence type="ECO:0000256" key="2">
    <source>
        <dbReference type="ARBA" id="ARBA00022670"/>
    </source>
</evidence>
<dbReference type="GO" id="GO:0004252">
    <property type="term" value="F:serine-type endopeptidase activity"/>
    <property type="evidence" value="ECO:0007669"/>
    <property type="project" value="InterPro"/>
</dbReference>
<evidence type="ECO:0000256" key="3">
    <source>
        <dbReference type="ARBA" id="ARBA00022801"/>
    </source>
</evidence>
<dbReference type="Pfam" id="PF00089">
    <property type="entry name" value="Trypsin"/>
    <property type="match status" value="1"/>
</dbReference>
<feature type="signal peptide" evidence="6">
    <location>
        <begin position="1"/>
        <end position="29"/>
    </location>
</feature>
<dbReference type="FunFam" id="2.40.10.10:FF:000068">
    <property type="entry name" value="transmembrane protease serine 2"/>
    <property type="match status" value="1"/>
</dbReference>
<dbReference type="SUPFAM" id="SSF50494">
    <property type="entry name" value="Trypsin-like serine proteases"/>
    <property type="match status" value="1"/>
</dbReference>
<feature type="domain" description="Peptidase S1" evidence="7">
    <location>
        <begin position="38"/>
        <end position="297"/>
    </location>
</feature>
<evidence type="ECO:0000259" key="7">
    <source>
        <dbReference type="PROSITE" id="PS50240"/>
    </source>
</evidence>
<evidence type="ECO:0000256" key="5">
    <source>
        <dbReference type="ARBA" id="ARBA00023157"/>
    </source>
</evidence>
<keyword evidence="5" id="KW-1015">Disulfide bond</keyword>
<dbReference type="Gene3D" id="2.40.10.10">
    <property type="entry name" value="Trypsin-like serine proteases"/>
    <property type="match status" value="1"/>
</dbReference>
<dbReference type="InterPro" id="IPR001314">
    <property type="entry name" value="Peptidase_S1A"/>
</dbReference>
<dbReference type="InterPro" id="IPR009003">
    <property type="entry name" value="Peptidase_S1_PA"/>
</dbReference>
<organism evidence="8">
    <name type="scientific">Clastoptera arizonana</name>
    <name type="common">Arizona spittle bug</name>
    <dbReference type="NCBI Taxonomy" id="38151"/>
    <lineage>
        <taxon>Eukaryota</taxon>
        <taxon>Metazoa</taxon>
        <taxon>Ecdysozoa</taxon>
        <taxon>Arthropoda</taxon>
        <taxon>Hexapoda</taxon>
        <taxon>Insecta</taxon>
        <taxon>Pterygota</taxon>
        <taxon>Neoptera</taxon>
        <taxon>Paraneoptera</taxon>
        <taxon>Hemiptera</taxon>
        <taxon>Auchenorrhyncha</taxon>
        <taxon>Cercopoidea</taxon>
        <taxon>Clastopteridae</taxon>
        <taxon>Clastoptera</taxon>
    </lineage>
</organism>
<evidence type="ECO:0000313" key="8">
    <source>
        <dbReference type="EMBL" id="JAS11068.1"/>
    </source>
</evidence>
<dbReference type="PROSITE" id="PS50240">
    <property type="entry name" value="TRYPSIN_DOM"/>
    <property type="match status" value="1"/>
</dbReference>
<dbReference type="InterPro" id="IPR001254">
    <property type="entry name" value="Trypsin_dom"/>
</dbReference>
<evidence type="ECO:0000256" key="1">
    <source>
        <dbReference type="ARBA" id="ARBA00007664"/>
    </source>
</evidence>
<reference evidence="8" key="1">
    <citation type="submission" date="2015-12" db="EMBL/GenBank/DDBJ databases">
        <title>De novo transcriptome assembly of four potential Pierce s Disease insect vectors from Arizona vineyards.</title>
        <authorList>
            <person name="Tassone E.E."/>
        </authorList>
    </citation>
    <scope>NUCLEOTIDE SEQUENCE</scope>
</reference>
<keyword evidence="3" id="KW-0378">Hydrolase</keyword>
<dbReference type="CDD" id="cd00190">
    <property type="entry name" value="Tryp_SPc"/>
    <property type="match status" value="1"/>
</dbReference>
<accession>A0A1B6CC77</accession>
<dbReference type="PANTHER" id="PTHR24276:SF96">
    <property type="entry name" value="PEPTIDASE S1 DOMAIN-CONTAINING PROTEIN"/>
    <property type="match status" value="1"/>
</dbReference>
<dbReference type="PANTHER" id="PTHR24276">
    <property type="entry name" value="POLYSERASE-RELATED"/>
    <property type="match status" value="1"/>
</dbReference>
<name>A0A1B6CC77_9HEMI</name>